<name>A0A974H4T8_XENLA</name>
<sequence length="71" mass="7924">MICITHFVQQSLFDLPLRPHSVQETIQFQGHSLSGVTRDLRLCCHPHGRPVNSPYARCKHGRQGSSAGISE</sequence>
<evidence type="ECO:0000313" key="1">
    <source>
        <dbReference type="EMBL" id="OCT64864.1"/>
    </source>
</evidence>
<protein>
    <submittedName>
        <fullName evidence="1">Uncharacterized protein</fullName>
    </submittedName>
</protein>
<dbReference type="AlphaFoldDB" id="A0A974H4T8"/>
<organism evidence="1 2">
    <name type="scientific">Xenopus laevis</name>
    <name type="common">African clawed frog</name>
    <dbReference type="NCBI Taxonomy" id="8355"/>
    <lineage>
        <taxon>Eukaryota</taxon>
        <taxon>Metazoa</taxon>
        <taxon>Chordata</taxon>
        <taxon>Craniata</taxon>
        <taxon>Vertebrata</taxon>
        <taxon>Euteleostomi</taxon>
        <taxon>Amphibia</taxon>
        <taxon>Batrachia</taxon>
        <taxon>Anura</taxon>
        <taxon>Pipoidea</taxon>
        <taxon>Pipidae</taxon>
        <taxon>Xenopodinae</taxon>
        <taxon>Xenopus</taxon>
        <taxon>Xenopus</taxon>
    </lineage>
</organism>
<proteinExistence type="predicted"/>
<gene>
    <name evidence="1" type="ORF">XELAEV_18041103mg</name>
</gene>
<reference evidence="2" key="1">
    <citation type="journal article" date="2016" name="Nature">
        <title>Genome evolution in the allotetraploid frog Xenopus laevis.</title>
        <authorList>
            <person name="Session A.M."/>
            <person name="Uno Y."/>
            <person name="Kwon T."/>
            <person name="Chapman J.A."/>
            <person name="Toyoda A."/>
            <person name="Takahashi S."/>
            <person name="Fukui A."/>
            <person name="Hikosaka A."/>
            <person name="Suzuki A."/>
            <person name="Kondo M."/>
            <person name="van Heeringen S.J."/>
            <person name="Quigley I."/>
            <person name="Heinz S."/>
            <person name="Ogino H."/>
            <person name="Ochi H."/>
            <person name="Hellsten U."/>
            <person name="Lyons J.B."/>
            <person name="Simakov O."/>
            <person name="Putnam N."/>
            <person name="Stites J."/>
            <person name="Kuroki Y."/>
            <person name="Tanaka T."/>
            <person name="Michiue T."/>
            <person name="Watanabe M."/>
            <person name="Bogdanovic O."/>
            <person name="Lister R."/>
            <person name="Georgiou G."/>
            <person name="Paranjpe S.S."/>
            <person name="van Kruijsbergen I."/>
            <person name="Shu S."/>
            <person name="Carlson J."/>
            <person name="Kinoshita T."/>
            <person name="Ohta Y."/>
            <person name="Mawaribuchi S."/>
            <person name="Jenkins J."/>
            <person name="Grimwood J."/>
            <person name="Schmutz J."/>
            <person name="Mitros T."/>
            <person name="Mozaffari S.V."/>
            <person name="Suzuki Y."/>
            <person name="Haramoto Y."/>
            <person name="Yamamoto T.S."/>
            <person name="Takagi C."/>
            <person name="Heald R."/>
            <person name="Miller K."/>
            <person name="Haudenschild C."/>
            <person name="Kitzman J."/>
            <person name="Nakayama T."/>
            <person name="Izutsu Y."/>
            <person name="Robert J."/>
            <person name="Fortriede J."/>
            <person name="Burns K."/>
            <person name="Lotay V."/>
            <person name="Karimi K."/>
            <person name="Yasuoka Y."/>
            <person name="Dichmann D.S."/>
            <person name="Flajnik M.F."/>
            <person name="Houston D.W."/>
            <person name="Shendure J."/>
            <person name="DuPasquier L."/>
            <person name="Vize P.D."/>
            <person name="Zorn A.M."/>
            <person name="Ito M."/>
            <person name="Marcotte E.M."/>
            <person name="Wallingford J.B."/>
            <person name="Ito Y."/>
            <person name="Asashima M."/>
            <person name="Ueno N."/>
            <person name="Matsuda Y."/>
            <person name="Veenstra G.J."/>
            <person name="Fujiyama A."/>
            <person name="Harland R.M."/>
            <person name="Taira M."/>
            <person name="Rokhsar D.S."/>
        </authorList>
    </citation>
    <scope>NUCLEOTIDE SEQUENCE [LARGE SCALE GENOMIC DNA]</scope>
    <source>
        <strain evidence="2">J</strain>
    </source>
</reference>
<dbReference type="Proteomes" id="UP000694892">
    <property type="component" value="Chromosome 8S"/>
</dbReference>
<dbReference type="EMBL" id="CM004481">
    <property type="protein sequence ID" value="OCT64864.1"/>
    <property type="molecule type" value="Genomic_DNA"/>
</dbReference>
<evidence type="ECO:0000313" key="2">
    <source>
        <dbReference type="Proteomes" id="UP000694892"/>
    </source>
</evidence>
<accession>A0A974H4T8</accession>